<dbReference type="InterPro" id="IPR008937">
    <property type="entry name" value="Ras-like_GEF"/>
</dbReference>
<dbReference type="PANTHER" id="PTHR23113">
    <property type="entry name" value="GUANINE NUCLEOTIDE EXCHANGE FACTOR"/>
    <property type="match status" value="1"/>
</dbReference>
<dbReference type="InterPro" id="IPR023578">
    <property type="entry name" value="Ras_GEF_dom_sf"/>
</dbReference>
<gene>
    <name evidence="8" type="ORF">EST38_g6525</name>
</gene>
<dbReference type="GO" id="GO:0005085">
    <property type="term" value="F:guanyl-nucleotide exchange factor activity"/>
    <property type="evidence" value="ECO:0007669"/>
    <property type="project" value="UniProtKB-KW"/>
</dbReference>
<dbReference type="EMBL" id="SDEE01000208">
    <property type="protein sequence ID" value="RXW19327.1"/>
    <property type="molecule type" value="Genomic_DNA"/>
</dbReference>
<dbReference type="SMART" id="SM00326">
    <property type="entry name" value="SH3"/>
    <property type="match status" value="1"/>
</dbReference>
<accession>A0A4Q2DHG7</accession>
<dbReference type="STRING" id="2316362.A0A4Q2DHG7"/>
<evidence type="ECO:0000256" key="5">
    <source>
        <dbReference type="SAM" id="MobiDB-lite"/>
    </source>
</evidence>
<dbReference type="InterPro" id="IPR036028">
    <property type="entry name" value="SH3-like_dom_sf"/>
</dbReference>
<dbReference type="OrthoDB" id="10255964at2759"/>
<protein>
    <recommendedName>
        <fullName evidence="10">Ras GEF</fullName>
    </recommendedName>
</protein>
<dbReference type="AlphaFoldDB" id="A0A4Q2DHG7"/>
<evidence type="ECO:0000259" key="7">
    <source>
        <dbReference type="PROSITE" id="PS50009"/>
    </source>
</evidence>
<feature type="compositionally biased region" description="Pro residues" evidence="5">
    <location>
        <begin position="227"/>
        <end position="244"/>
    </location>
</feature>
<dbReference type="InterPro" id="IPR001895">
    <property type="entry name" value="RASGEF_cat_dom"/>
</dbReference>
<keyword evidence="2 3" id="KW-0344">Guanine-nucleotide releasing factor</keyword>
<proteinExistence type="predicted"/>
<dbReference type="PROSITE" id="PS50009">
    <property type="entry name" value="RASGEF_CAT"/>
    <property type="match status" value="1"/>
</dbReference>
<organism evidence="8 9">
    <name type="scientific">Candolleomyces aberdarensis</name>
    <dbReference type="NCBI Taxonomy" id="2316362"/>
    <lineage>
        <taxon>Eukaryota</taxon>
        <taxon>Fungi</taxon>
        <taxon>Dikarya</taxon>
        <taxon>Basidiomycota</taxon>
        <taxon>Agaricomycotina</taxon>
        <taxon>Agaricomycetes</taxon>
        <taxon>Agaricomycetidae</taxon>
        <taxon>Agaricales</taxon>
        <taxon>Agaricineae</taxon>
        <taxon>Psathyrellaceae</taxon>
        <taxon>Candolleomyces</taxon>
    </lineage>
</organism>
<dbReference type="GO" id="GO:0007265">
    <property type="term" value="P:Ras protein signal transduction"/>
    <property type="evidence" value="ECO:0007669"/>
    <property type="project" value="TreeGrafter"/>
</dbReference>
<keyword evidence="1 4" id="KW-0728">SH3 domain</keyword>
<dbReference type="GO" id="GO:0005886">
    <property type="term" value="C:plasma membrane"/>
    <property type="evidence" value="ECO:0007669"/>
    <property type="project" value="TreeGrafter"/>
</dbReference>
<dbReference type="Pfam" id="PF00018">
    <property type="entry name" value="SH3_1"/>
    <property type="match status" value="1"/>
</dbReference>
<dbReference type="SUPFAM" id="SSF48366">
    <property type="entry name" value="Ras GEF"/>
    <property type="match status" value="1"/>
</dbReference>
<dbReference type="Pfam" id="PF00617">
    <property type="entry name" value="RasGEF"/>
    <property type="match status" value="1"/>
</dbReference>
<dbReference type="PROSITE" id="PS50002">
    <property type="entry name" value="SH3"/>
    <property type="match status" value="1"/>
</dbReference>
<evidence type="ECO:0000313" key="8">
    <source>
        <dbReference type="EMBL" id="RXW19327.1"/>
    </source>
</evidence>
<reference evidence="8 9" key="1">
    <citation type="submission" date="2019-01" db="EMBL/GenBank/DDBJ databases">
        <title>Draft genome sequence of Psathyrella aberdarensis IHI B618.</title>
        <authorList>
            <person name="Buettner E."/>
            <person name="Kellner H."/>
        </authorList>
    </citation>
    <scope>NUCLEOTIDE SEQUENCE [LARGE SCALE GENOMIC DNA]</scope>
    <source>
        <strain evidence="8 9">IHI B618</strain>
    </source>
</reference>
<feature type="region of interest" description="Disordered" evidence="5">
    <location>
        <begin position="319"/>
        <end position="343"/>
    </location>
</feature>
<sequence>MTPGPRSISTRQILDLHIEPSPYNSSSISLISSDDSNSPASSLGGSHSSSSESAPAPASTSPVIVICSVLCLHDFDADEDNALPFRRNEILEVVKKEGTGWWAAMRRGGSLVGWIPEAFVKPLTPQMTRRLLEMREELRVYEFQAEQLYSAASTSSLGLIDSAPGPSHPPVYWQNNPPSQRQSSSQSISRTASREALNGRSQGEVDANLLHVPQRAYSRSRSRMKSLPPPPPSPTTPMPHPPAQSAPLFYNKPVPPLPHEQLELRTRASSLSSRSLRRRPLIVNDNSALTRLSTLIENRDTREIDELAHPDISGSFQALAKRSRSQMLRQGSGGKGHEPRPQTPFKVLEKPWYILPAHADELELDQAGNVRSGSLLALVERLTSDIAFPNTTQEDPHIAQRLPDFIRQVATPRLPTEGQALLQNLQRLTFADPVRPPKGLTPKKPLKTKDHKNDVLRVDSGYLADQLTLYEYHLYSKITPRECLTYVNTQSGDEVHNLVTFCSTYDKLGGWVKMSILNQDHITKRANTIDHWIKVAERCRANFNFSSMSSIISALSSVVITRLHLTWAHVGRKSQLDALLKYNEPTGGFAGYRNLLSNVDSAVPCVPFITMYLTDLIRTREQFRDEPDRISFIQLQRWHETISLLLKFQHRPPQHIYDEYITAFIQTQLRDAINTADNSWFWAKSQGVQHTELRNADFRNGLEQAGF</sequence>
<feature type="compositionally biased region" description="Low complexity" evidence="5">
    <location>
        <begin position="179"/>
        <end position="191"/>
    </location>
</feature>
<dbReference type="SUPFAM" id="SSF50044">
    <property type="entry name" value="SH3-domain"/>
    <property type="match status" value="1"/>
</dbReference>
<keyword evidence="9" id="KW-1185">Reference proteome</keyword>
<name>A0A4Q2DHG7_9AGAR</name>
<evidence type="ECO:0000256" key="3">
    <source>
        <dbReference type="PROSITE-ProRule" id="PRU00168"/>
    </source>
</evidence>
<evidence type="ECO:0008006" key="10">
    <source>
        <dbReference type="Google" id="ProtNLM"/>
    </source>
</evidence>
<dbReference type="Gene3D" id="1.10.840.10">
    <property type="entry name" value="Ras guanine-nucleotide exchange factors catalytic domain"/>
    <property type="match status" value="1"/>
</dbReference>
<dbReference type="PANTHER" id="PTHR23113:SF368">
    <property type="entry name" value="CELL DIVISION CONTROL PROTEIN 25"/>
    <property type="match status" value="1"/>
</dbReference>
<dbReference type="Gene3D" id="2.30.30.40">
    <property type="entry name" value="SH3 Domains"/>
    <property type="match status" value="1"/>
</dbReference>
<comment type="caution">
    <text evidence="8">The sequence shown here is derived from an EMBL/GenBank/DDBJ whole genome shotgun (WGS) entry which is preliminary data.</text>
</comment>
<evidence type="ECO:0000256" key="2">
    <source>
        <dbReference type="ARBA" id="ARBA00022658"/>
    </source>
</evidence>
<feature type="region of interest" description="Disordered" evidence="5">
    <location>
        <begin position="26"/>
        <end position="57"/>
    </location>
</feature>
<dbReference type="SMART" id="SM00147">
    <property type="entry name" value="RasGEF"/>
    <property type="match status" value="1"/>
</dbReference>
<dbReference type="InterPro" id="IPR036964">
    <property type="entry name" value="RASGEF_cat_dom_sf"/>
</dbReference>
<dbReference type="InterPro" id="IPR001452">
    <property type="entry name" value="SH3_domain"/>
</dbReference>
<feature type="domain" description="Ras-GEF" evidence="7">
    <location>
        <begin position="459"/>
        <end position="685"/>
    </location>
</feature>
<evidence type="ECO:0000256" key="1">
    <source>
        <dbReference type="ARBA" id="ARBA00022443"/>
    </source>
</evidence>
<feature type="domain" description="SH3" evidence="6">
    <location>
        <begin position="64"/>
        <end position="125"/>
    </location>
</feature>
<evidence type="ECO:0000313" key="9">
    <source>
        <dbReference type="Proteomes" id="UP000290288"/>
    </source>
</evidence>
<feature type="region of interest" description="Disordered" evidence="5">
    <location>
        <begin position="159"/>
        <end position="249"/>
    </location>
</feature>
<evidence type="ECO:0000256" key="4">
    <source>
        <dbReference type="PROSITE-ProRule" id="PRU00192"/>
    </source>
</evidence>
<evidence type="ECO:0000259" key="6">
    <source>
        <dbReference type="PROSITE" id="PS50002"/>
    </source>
</evidence>
<dbReference type="Proteomes" id="UP000290288">
    <property type="component" value="Unassembled WGS sequence"/>
</dbReference>